<keyword evidence="3" id="KW-1185">Reference proteome</keyword>
<dbReference type="SUPFAM" id="SSF54427">
    <property type="entry name" value="NTF2-like"/>
    <property type="match status" value="1"/>
</dbReference>
<evidence type="ECO:0000313" key="2">
    <source>
        <dbReference type="EMBL" id="SOD91653.1"/>
    </source>
</evidence>
<reference evidence="2 3" key="1">
    <citation type="submission" date="2017-09" db="EMBL/GenBank/DDBJ databases">
        <authorList>
            <person name="Ehlers B."/>
            <person name="Leendertz F.H."/>
        </authorList>
    </citation>
    <scope>NUCLEOTIDE SEQUENCE [LARGE SCALE GENOMIC DNA]</scope>
    <source>
        <strain evidence="2 3">USBA 140</strain>
    </source>
</reference>
<organism evidence="2 3">
    <name type="scientific">Caenispirillum bisanense</name>
    <dbReference type="NCBI Taxonomy" id="414052"/>
    <lineage>
        <taxon>Bacteria</taxon>
        <taxon>Pseudomonadati</taxon>
        <taxon>Pseudomonadota</taxon>
        <taxon>Alphaproteobacteria</taxon>
        <taxon>Rhodospirillales</taxon>
        <taxon>Novispirillaceae</taxon>
        <taxon>Caenispirillum</taxon>
    </lineage>
</organism>
<protein>
    <submittedName>
        <fullName evidence="2">SnoaL-like domain-containing protein</fullName>
    </submittedName>
</protein>
<feature type="domain" description="SnoaL-like" evidence="1">
    <location>
        <begin position="37"/>
        <end position="99"/>
    </location>
</feature>
<dbReference type="Pfam" id="PF12680">
    <property type="entry name" value="SnoaL_2"/>
    <property type="match status" value="1"/>
</dbReference>
<gene>
    <name evidence="2" type="ORF">SAMN05421508_10239</name>
</gene>
<name>A0A286G813_9PROT</name>
<dbReference type="OrthoDB" id="8447813at2"/>
<dbReference type="RefSeq" id="WP_097277830.1">
    <property type="nucleotide sequence ID" value="NZ_OCNJ01000002.1"/>
</dbReference>
<evidence type="ECO:0000259" key="1">
    <source>
        <dbReference type="Pfam" id="PF12680"/>
    </source>
</evidence>
<dbReference type="Gene3D" id="3.10.450.50">
    <property type="match status" value="1"/>
</dbReference>
<dbReference type="EMBL" id="OCNJ01000002">
    <property type="protein sequence ID" value="SOD91653.1"/>
    <property type="molecule type" value="Genomic_DNA"/>
</dbReference>
<dbReference type="AlphaFoldDB" id="A0A286G813"/>
<accession>A0A286G813</accession>
<proteinExistence type="predicted"/>
<evidence type="ECO:0000313" key="3">
    <source>
        <dbReference type="Proteomes" id="UP000219621"/>
    </source>
</evidence>
<dbReference type="Proteomes" id="UP000219621">
    <property type="component" value="Unassembled WGS sequence"/>
</dbReference>
<sequence>MSQKANVLAMIGWSFLCARPPRGTARPWLQRVDGRTYDRAGVLRHAAAVTARAAVTIERIVGDGRSAATVHTARVTKTTGQAVTMKVVAFYAFADGRLRLVDELTRLEAGGAEDRDLGSRS</sequence>
<dbReference type="InterPro" id="IPR032710">
    <property type="entry name" value="NTF2-like_dom_sf"/>
</dbReference>
<dbReference type="InterPro" id="IPR037401">
    <property type="entry name" value="SnoaL-like"/>
</dbReference>